<organism evidence="1 2">
    <name type="scientific">Cylicocyclus nassatus</name>
    <name type="common">Nematode worm</name>
    <dbReference type="NCBI Taxonomy" id="53992"/>
    <lineage>
        <taxon>Eukaryota</taxon>
        <taxon>Metazoa</taxon>
        <taxon>Ecdysozoa</taxon>
        <taxon>Nematoda</taxon>
        <taxon>Chromadorea</taxon>
        <taxon>Rhabditida</taxon>
        <taxon>Rhabditina</taxon>
        <taxon>Rhabditomorpha</taxon>
        <taxon>Strongyloidea</taxon>
        <taxon>Strongylidae</taxon>
        <taxon>Cylicocyclus</taxon>
    </lineage>
</organism>
<sequence length="359" mass="40395">MELKVKVFRNLPYATLRNFMFLSKECMEVSSLLKPSVHAVSLYDEANEVKSFAAIVVYDTPDEAANVEESYTIGFSSVKGRSCIARRSKKGGQNVASGLEYPMESCSTVSMRVLFQITKNLKPGSVDLHLTNIADAKITLSKLPSTSLITCGALTVHAVDFSFLSMLMPHVSPGCILRFYVYDPSSFEDNVLNSGLFDFEVVKAAPFIDINVDCEINDEQFICLRASNLHLKAPRISEKGLNALILGISCSHLWKTPNCSILFTAVDEREAKSSQIRIAKTKTFNYDMIFENVDKTKVQSSSLELLQIPFFDKYVKIRPPHERLALVRNELGDRLLVNISLNYCEIVDPYSEYMSRNYR</sequence>
<dbReference type="Proteomes" id="UP001176961">
    <property type="component" value="Unassembled WGS sequence"/>
</dbReference>
<evidence type="ECO:0000313" key="1">
    <source>
        <dbReference type="EMBL" id="CAJ0593377.1"/>
    </source>
</evidence>
<dbReference type="EMBL" id="CATQJL010000112">
    <property type="protein sequence ID" value="CAJ0593377.1"/>
    <property type="molecule type" value="Genomic_DNA"/>
</dbReference>
<dbReference type="AlphaFoldDB" id="A0AA36DUM0"/>
<evidence type="ECO:0000313" key="2">
    <source>
        <dbReference type="Proteomes" id="UP001176961"/>
    </source>
</evidence>
<accession>A0AA36DUM0</accession>
<keyword evidence="2" id="KW-1185">Reference proteome</keyword>
<comment type="caution">
    <text evidence="1">The sequence shown here is derived from an EMBL/GenBank/DDBJ whole genome shotgun (WGS) entry which is preliminary data.</text>
</comment>
<name>A0AA36DUM0_CYLNA</name>
<protein>
    <submittedName>
        <fullName evidence="1">Uncharacterized protein</fullName>
    </submittedName>
</protein>
<reference evidence="1" key="1">
    <citation type="submission" date="2023-07" db="EMBL/GenBank/DDBJ databases">
        <authorList>
            <consortium name="CYATHOMIX"/>
        </authorList>
    </citation>
    <scope>NUCLEOTIDE SEQUENCE</scope>
    <source>
        <strain evidence="1">N/A</strain>
    </source>
</reference>
<gene>
    <name evidence="1" type="ORF">CYNAS_LOCUS5360</name>
</gene>
<proteinExistence type="predicted"/>